<dbReference type="NCBIfam" id="TIGR02228">
    <property type="entry name" value="sigpep_I_arch"/>
    <property type="match status" value="1"/>
</dbReference>
<dbReference type="InterPro" id="IPR036286">
    <property type="entry name" value="LexA/Signal_pep-like_sf"/>
</dbReference>
<dbReference type="GO" id="GO:0016020">
    <property type="term" value="C:membrane"/>
    <property type="evidence" value="ECO:0007669"/>
    <property type="project" value="UniProtKB-SubCell"/>
</dbReference>
<keyword evidence="8" id="KW-1185">Reference proteome</keyword>
<evidence type="ECO:0000313" key="8">
    <source>
        <dbReference type="Proteomes" id="UP000066376"/>
    </source>
</evidence>
<dbReference type="GO" id="GO:0004252">
    <property type="term" value="F:serine-type endopeptidase activity"/>
    <property type="evidence" value="ECO:0007669"/>
    <property type="project" value="InterPro"/>
</dbReference>
<dbReference type="GeneID" id="28490009"/>
<name>A0A126R1T9_METOL</name>
<gene>
    <name evidence="7" type="ORF">YLM1_1696</name>
</gene>
<dbReference type="SUPFAM" id="SSF51306">
    <property type="entry name" value="LexA/Signal peptidase"/>
    <property type="match status" value="1"/>
</dbReference>
<feature type="domain" description="Peptidase S26" evidence="6">
    <location>
        <begin position="8"/>
        <end position="83"/>
    </location>
</feature>
<keyword evidence="4 5" id="KW-0472">Membrane</keyword>
<dbReference type="PANTHER" id="PTHR10806">
    <property type="entry name" value="SIGNAL PEPTIDASE COMPLEX CATALYTIC SUBUNIT SEC11"/>
    <property type="match status" value="1"/>
</dbReference>
<organism evidence="7 8">
    <name type="scientific">Methanobrevibacter olleyae</name>
    <dbReference type="NCBI Taxonomy" id="294671"/>
    <lineage>
        <taxon>Archaea</taxon>
        <taxon>Methanobacteriati</taxon>
        <taxon>Methanobacteriota</taxon>
        <taxon>Methanomada group</taxon>
        <taxon>Methanobacteria</taxon>
        <taxon>Methanobacteriales</taxon>
        <taxon>Methanobacteriaceae</taxon>
        <taxon>Methanobrevibacter</taxon>
    </lineage>
</organism>
<dbReference type="InterPro" id="IPR001733">
    <property type="entry name" value="Peptidase_S26B"/>
</dbReference>
<dbReference type="PRINTS" id="PR00728">
    <property type="entry name" value="SIGNALPTASE"/>
</dbReference>
<dbReference type="GO" id="GO:0006465">
    <property type="term" value="P:signal peptide processing"/>
    <property type="evidence" value="ECO:0007669"/>
    <property type="project" value="InterPro"/>
</dbReference>
<dbReference type="RefSeq" id="WP_235592335.1">
    <property type="nucleotide sequence ID" value="NZ_CP014265.1"/>
</dbReference>
<dbReference type="KEGG" id="mol:YLM1_1696"/>
<feature type="transmembrane region" description="Helical" evidence="5">
    <location>
        <begin position="12"/>
        <end position="29"/>
    </location>
</feature>
<dbReference type="STRING" id="294671.YLM1_1696"/>
<reference evidence="8" key="2">
    <citation type="submission" date="2016-02" db="EMBL/GenBank/DDBJ databases">
        <title>The draft genome sequence of the rumen methanogen Methanobrevibacter olleyae YLM1.</title>
        <authorList>
            <consortium name="New Zealand Agricultural Greenhouse Gas Research Centre/Pastoral Greenhouse Gas Research Consortium"/>
            <person name="Kelly W.J."/>
            <person name="Li D."/>
            <person name="Lambie S.C."/>
            <person name="Attwood G.T."/>
            <person name="Altermann E."/>
            <person name="Leahy S.C."/>
        </authorList>
    </citation>
    <scope>NUCLEOTIDE SEQUENCE [LARGE SCALE GENOMIC DNA]</scope>
    <source>
        <strain evidence="8">YLM1</strain>
    </source>
</reference>
<dbReference type="PATRIC" id="fig|294671.3.peg.1762"/>
<reference evidence="7 8" key="1">
    <citation type="journal article" date="2016" name="Genome Announc.">
        <title>Draft Genome Sequence of the Rumen Methanogen Methanobrevibacter olleyae YLM1.</title>
        <authorList>
            <person name="Kelly W.J."/>
            <person name="Li D."/>
            <person name="Lambie S.C."/>
            <person name="Cox F."/>
            <person name="Attwood G.T."/>
            <person name="Altermann E."/>
            <person name="Leahy S.C."/>
        </authorList>
    </citation>
    <scope>NUCLEOTIDE SEQUENCE [LARGE SCALE GENOMIC DNA]</scope>
    <source>
        <strain evidence="7 8">YLM1</strain>
    </source>
</reference>
<comment type="subcellular location">
    <subcellularLocation>
        <location evidence="1">Membrane</location>
    </subcellularLocation>
</comment>
<evidence type="ECO:0000256" key="4">
    <source>
        <dbReference type="ARBA" id="ARBA00023136"/>
    </source>
</evidence>
<dbReference type="CDD" id="cd06530">
    <property type="entry name" value="S26_SPase_I"/>
    <property type="match status" value="1"/>
</dbReference>
<evidence type="ECO:0000313" key="7">
    <source>
        <dbReference type="EMBL" id="AMK16251.1"/>
    </source>
</evidence>
<dbReference type="EMBL" id="CP014265">
    <property type="protein sequence ID" value="AMK16251.1"/>
    <property type="molecule type" value="Genomic_DNA"/>
</dbReference>
<evidence type="ECO:0000256" key="5">
    <source>
        <dbReference type="SAM" id="Phobius"/>
    </source>
</evidence>
<evidence type="ECO:0000256" key="3">
    <source>
        <dbReference type="ARBA" id="ARBA00022989"/>
    </source>
</evidence>
<protein>
    <submittedName>
        <fullName evidence="7">Signal peptidase I</fullName>
    </submittedName>
</protein>
<keyword evidence="3 5" id="KW-1133">Transmembrane helix</keyword>
<proteinExistence type="predicted"/>
<evidence type="ECO:0000256" key="1">
    <source>
        <dbReference type="ARBA" id="ARBA00004370"/>
    </source>
</evidence>
<dbReference type="PANTHER" id="PTHR10806:SF6">
    <property type="entry name" value="SIGNAL PEPTIDASE COMPLEX CATALYTIC SUBUNIT SEC11"/>
    <property type="match status" value="1"/>
</dbReference>
<accession>A0A126R1T9</accession>
<dbReference type="Pfam" id="PF10502">
    <property type="entry name" value="Peptidase_S26"/>
    <property type="match status" value="1"/>
</dbReference>
<dbReference type="AlphaFoldDB" id="A0A126R1T9"/>
<keyword evidence="2 5" id="KW-0812">Transmembrane</keyword>
<dbReference type="Gene3D" id="2.10.109.10">
    <property type="entry name" value="Umud Fragment, subunit A"/>
    <property type="match status" value="1"/>
</dbReference>
<dbReference type="Proteomes" id="UP000066376">
    <property type="component" value="Chromosome"/>
</dbReference>
<evidence type="ECO:0000259" key="6">
    <source>
        <dbReference type="Pfam" id="PF10502"/>
    </source>
</evidence>
<evidence type="ECO:0000256" key="2">
    <source>
        <dbReference type="ARBA" id="ARBA00022692"/>
    </source>
</evidence>
<sequence length="141" mass="15566">MDIDLKEIAVYIILIAVVLIIAQHLNVVVSGSMEPVMYRGDIVVLEKANLLGIGEFSPADVKVGDIVVYDAVWHEGPVIHRVIDIGKINGTTVFKIKGDNNEGADPYWVTEKQITSRVLTFGDQPIIIPKIGYISIWIRGL</sequence>
<dbReference type="InterPro" id="IPR019533">
    <property type="entry name" value="Peptidase_S26"/>
</dbReference>